<dbReference type="InterPro" id="IPR039840">
    <property type="entry name" value="NAA80"/>
</dbReference>
<dbReference type="GO" id="GO:0008080">
    <property type="term" value="F:N-acetyltransferase activity"/>
    <property type="evidence" value="ECO:0007669"/>
    <property type="project" value="InterPro"/>
</dbReference>
<dbReference type="GO" id="GO:0005737">
    <property type="term" value="C:cytoplasm"/>
    <property type="evidence" value="ECO:0007669"/>
    <property type="project" value="TreeGrafter"/>
</dbReference>
<gene>
    <name evidence="2" type="ORF">EDC65_2557</name>
</gene>
<dbReference type="RefSeq" id="WP_123690106.1">
    <property type="nucleotide sequence ID" value="NZ_AP019700.1"/>
</dbReference>
<dbReference type="Proteomes" id="UP000278222">
    <property type="component" value="Unassembled WGS sequence"/>
</dbReference>
<dbReference type="SUPFAM" id="SSF55729">
    <property type="entry name" value="Acyl-CoA N-acyltransferases (Nat)"/>
    <property type="match status" value="1"/>
</dbReference>
<proteinExistence type="predicted"/>
<dbReference type="PANTHER" id="PTHR13538:SF4">
    <property type="entry name" value="N-ALPHA-ACETYLTRANSFERASE 80"/>
    <property type="match status" value="1"/>
</dbReference>
<evidence type="ECO:0000259" key="1">
    <source>
        <dbReference type="PROSITE" id="PS51186"/>
    </source>
</evidence>
<organism evidence="2 3">
    <name type="scientific">Stella humosa</name>
    <dbReference type="NCBI Taxonomy" id="94"/>
    <lineage>
        <taxon>Bacteria</taxon>
        <taxon>Pseudomonadati</taxon>
        <taxon>Pseudomonadota</taxon>
        <taxon>Alphaproteobacteria</taxon>
        <taxon>Rhodospirillales</taxon>
        <taxon>Stellaceae</taxon>
        <taxon>Stella</taxon>
    </lineage>
</organism>
<evidence type="ECO:0000313" key="2">
    <source>
        <dbReference type="EMBL" id="ROP90701.1"/>
    </source>
</evidence>
<dbReference type="InterPro" id="IPR016181">
    <property type="entry name" value="Acyl_CoA_acyltransferase"/>
</dbReference>
<sequence>MTDVPETAWRIVPLADRPDLVPPLARALWEFWGATFPQKTVAVRTASLEARMNHDRLPLAVVAVAPDGSALGTASIMADDMETRPDLNPWLATVFVLPGQRSRGLGAALCAAAEAEAWRLAIPRLYLFTFDKRGYYAGLGWRDHETVDYAGQPTAIMVKDRPARPA</sequence>
<protein>
    <submittedName>
        <fullName evidence="2">Acetyltransferase (GNAT) family protein</fullName>
    </submittedName>
</protein>
<dbReference type="Gene3D" id="3.40.630.30">
    <property type="match status" value="1"/>
</dbReference>
<dbReference type="PANTHER" id="PTHR13538">
    <property type="entry name" value="N-ACETYLTRANSFERASE 6"/>
    <property type="match status" value="1"/>
</dbReference>
<dbReference type="InterPro" id="IPR000182">
    <property type="entry name" value="GNAT_dom"/>
</dbReference>
<dbReference type="AlphaFoldDB" id="A0A3N1LCE6"/>
<comment type="caution">
    <text evidence="2">The sequence shown here is derived from an EMBL/GenBank/DDBJ whole genome shotgun (WGS) entry which is preliminary data.</text>
</comment>
<name>A0A3N1LCE6_9PROT</name>
<evidence type="ECO:0000313" key="3">
    <source>
        <dbReference type="Proteomes" id="UP000278222"/>
    </source>
</evidence>
<feature type="domain" description="N-acetyltransferase" evidence="1">
    <location>
        <begin position="15"/>
        <end position="162"/>
    </location>
</feature>
<reference evidence="2 3" key="1">
    <citation type="submission" date="2018-11" db="EMBL/GenBank/DDBJ databases">
        <title>Genomic Encyclopedia of Type Strains, Phase IV (KMG-IV): sequencing the most valuable type-strain genomes for metagenomic binning, comparative biology and taxonomic classification.</title>
        <authorList>
            <person name="Goeker M."/>
        </authorList>
    </citation>
    <scope>NUCLEOTIDE SEQUENCE [LARGE SCALE GENOMIC DNA]</scope>
    <source>
        <strain evidence="2 3">DSM 5900</strain>
    </source>
</reference>
<dbReference type="EMBL" id="RJKX01000014">
    <property type="protein sequence ID" value="ROP90701.1"/>
    <property type="molecule type" value="Genomic_DNA"/>
</dbReference>
<accession>A0A3N1LCE6</accession>
<dbReference type="OrthoDB" id="9809751at2"/>
<dbReference type="PROSITE" id="PS51186">
    <property type="entry name" value="GNAT"/>
    <property type="match status" value="1"/>
</dbReference>
<keyword evidence="2" id="KW-0808">Transferase</keyword>
<dbReference type="Pfam" id="PF00583">
    <property type="entry name" value="Acetyltransf_1"/>
    <property type="match status" value="1"/>
</dbReference>
<keyword evidence="3" id="KW-1185">Reference proteome</keyword>
<dbReference type="GO" id="GO:1905502">
    <property type="term" value="F:acetyl-CoA binding"/>
    <property type="evidence" value="ECO:0007669"/>
    <property type="project" value="TreeGrafter"/>
</dbReference>